<accession>A0ABY7UK58</accession>
<keyword evidence="2" id="KW-1185">Reference proteome</keyword>
<sequence>MRLTEFHQLVQDEFGADRAQWIVETQVLSRYEKTSAELIDSGVDPREAWRGLCEAFDVPEERRLGVDRPGR</sequence>
<dbReference type="Pfam" id="PF11248">
    <property type="entry name" value="DUF3046"/>
    <property type="match status" value="1"/>
</dbReference>
<organism evidence="1 2">
    <name type="scientific">Corynebacterium jeddahense</name>
    <dbReference type="NCBI Taxonomy" id="1414719"/>
    <lineage>
        <taxon>Bacteria</taxon>
        <taxon>Bacillati</taxon>
        <taxon>Actinomycetota</taxon>
        <taxon>Actinomycetes</taxon>
        <taxon>Mycobacteriales</taxon>
        <taxon>Corynebacteriaceae</taxon>
        <taxon>Corynebacterium</taxon>
    </lineage>
</organism>
<evidence type="ECO:0000313" key="1">
    <source>
        <dbReference type="EMBL" id="WCZ39101.1"/>
    </source>
</evidence>
<evidence type="ECO:0008006" key="3">
    <source>
        <dbReference type="Google" id="ProtNLM"/>
    </source>
</evidence>
<name>A0ABY7UK58_9CORY</name>
<dbReference type="EMBL" id="CP063194">
    <property type="protein sequence ID" value="WCZ39101.1"/>
    <property type="molecule type" value="Genomic_DNA"/>
</dbReference>
<evidence type="ECO:0000313" key="2">
    <source>
        <dbReference type="Proteomes" id="UP001218071"/>
    </source>
</evidence>
<proteinExistence type="predicted"/>
<reference evidence="1 2" key="1">
    <citation type="submission" date="2020-10" db="EMBL/GenBank/DDBJ databases">
        <title>Complete genome sequence of Corynebacterium jeddahense DSM 45997, type strain of Corynebacterium jeddahense.</title>
        <authorList>
            <person name="Busche T."/>
            <person name="Kalinowski J."/>
            <person name="Ruckert C."/>
        </authorList>
    </citation>
    <scope>NUCLEOTIDE SEQUENCE [LARGE SCALE GENOMIC DNA]</scope>
    <source>
        <strain evidence="1 2">DSM 45997</strain>
    </source>
</reference>
<dbReference type="InterPro" id="IPR021408">
    <property type="entry name" value="DUF3046"/>
</dbReference>
<dbReference type="RefSeq" id="WP_042404596.1">
    <property type="nucleotide sequence ID" value="NZ_CBYN010000001.1"/>
</dbReference>
<protein>
    <recommendedName>
        <fullName evidence="3">DUF3046 domain-containing protein</fullName>
    </recommendedName>
</protein>
<dbReference type="Proteomes" id="UP001218071">
    <property type="component" value="Chromosome"/>
</dbReference>
<gene>
    <name evidence="1" type="ORF">CJEDD_07540</name>
</gene>